<protein>
    <recommendedName>
        <fullName evidence="2">aminomethyltransferase</fullName>
        <ecNumber evidence="2">2.1.2.10</ecNumber>
    </recommendedName>
    <alternativeName>
        <fullName evidence="5">Glycine cleavage system T protein</fullName>
    </alternativeName>
</protein>
<accession>I0L967</accession>
<dbReference type="GO" id="GO:0008168">
    <property type="term" value="F:methyltransferase activity"/>
    <property type="evidence" value="ECO:0007669"/>
    <property type="project" value="UniProtKB-KW"/>
</dbReference>
<reference evidence="12" key="1">
    <citation type="journal article" date="2012" name="J. Bacteriol.">
        <title>Genome Sequence of Micromonospora lupini Lupac 08, Isolated from Root Nodules of Lupinus angustifolius.</title>
        <authorList>
            <person name="Alonso-Vega P."/>
            <person name="Normand P."/>
            <person name="Bacigalupe R."/>
            <person name="Pujic P."/>
            <person name="Lajus A."/>
            <person name="Vallenet D."/>
            <person name="Carro L."/>
            <person name="Coll P."/>
            <person name="Trujillo M.E."/>
        </authorList>
    </citation>
    <scope>NUCLEOTIDE SEQUENCE [LARGE SCALE GENOMIC DNA]</scope>
    <source>
        <strain evidence="12">Lupac 08</strain>
    </source>
</reference>
<evidence type="ECO:0000256" key="3">
    <source>
        <dbReference type="ARBA" id="ARBA00022576"/>
    </source>
</evidence>
<comment type="catalytic activity">
    <reaction evidence="6">
        <text>N(6)-[(R)-S(8)-aminomethyldihydrolipoyl]-L-lysyl-[protein] + (6S)-5,6,7,8-tetrahydrofolate = N(6)-[(R)-dihydrolipoyl]-L-lysyl-[protein] + (6R)-5,10-methylene-5,6,7,8-tetrahydrofolate + NH4(+)</text>
        <dbReference type="Rhea" id="RHEA:16945"/>
        <dbReference type="Rhea" id="RHEA-COMP:10475"/>
        <dbReference type="Rhea" id="RHEA-COMP:10492"/>
        <dbReference type="ChEBI" id="CHEBI:15636"/>
        <dbReference type="ChEBI" id="CHEBI:28938"/>
        <dbReference type="ChEBI" id="CHEBI:57453"/>
        <dbReference type="ChEBI" id="CHEBI:83100"/>
        <dbReference type="ChEBI" id="CHEBI:83143"/>
        <dbReference type="EC" id="2.1.2.10"/>
    </reaction>
</comment>
<dbReference type="SUPFAM" id="SSF103025">
    <property type="entry name" value="Folate-binding domain"/>
    <property type="match status" value="1"/>
</dbReference>
<dbReference type="InterPro" id="IPR028896">
    <property type="entry name" value="GcvT/YgfZ/DmdA"/>
</dbReference>
<comment type="similarity">
    <text evidence="1">Belongs to the GcvT family.</text>
</comment>
<dbReference type="PANTHER" id="PTHR43757:SF2">
    <property type="entry name" value="AMINOMETHYLTRANSFERASE, MITOCHONDRIAL"/>
    <property type="match status" value="1"/>
</dbReference>
<evidence type="ECO:0000259" key="10">
    <source>
        <dbReference type="Pfam" id="PF08669"/>
    </source>
</evidence>
<keyword evidence="3" id="KW-0032">Aminotransferase</keyword>
<keyword evidence="11" id="KW-0489">Methyltransferase</keyword>
<dbReference type="NCBIfam" id="NF001567">
    <property type="entry name" value="PRK00389.1"/>
    <property type="match status" value="1"/>
</dbReference>
<dbReference type="GO" id="GO:0008483">
    <property type="term" value="F:transaminase activity"/>
    <property type="evidence" value="ECO:0007669"/>
    <property type="project" value="UniProtKB-KW"/>
</dbReference>
<dbReference type="SUPFAM" id="SSF101790">
    <property type="entry name" value="Aminomethyltransferase beta-barrel domain"/>
    <property type="match status" value="1"/>
</dbReference>
<dbReference type="GO" id="GO:0032259">
    <property type="term" value="P:methylation"/>
    <property type="evidence" value="ECO:0007669"/>
    <property type="project" value="UniProtKB-KW"/>
</dbReference>
<dbReference type="GO" id="GO:0005829">
    <property type="term" value="C:cytosol"/>
    <property type="evidence" value="ECO:0007669"/>
    <property type="project" value="TreeGrafter"/>
</dbReference>
<comment type="caution">
    <text evidence="11">The sequence shown here is derived from an EMBL/GenBank/DDBJ whole genome shotgun (WGS) entry which is preliminary data.</text>
</comment>
<dbReference type="GO" id="GO:0005960">
    <property type="term" value="C:glycine cleavage complex"/>
    <property type="evidence" value="ECO:0007669"/>
    <property type="project" value="InterPro"/>
</dbReference>
<dbReference type="AlphaFoldDB" id="I0L967"/>
<evidence type="ECO:0000256" key="8">
    <source>
        <dbReference type="SAM" id="MobiDB-lite"/>
    </source>
</evidence>
<sequence length="420" mass="43902">MLTSGVAPGKLPPMTDVTSDAAATRLRRSPLHERHTAAGAKFAPFGGWEMPLEYAGGGVLKEHTAVRTAVGVFDVSHLGKARVTGPGAAEFVNSCLSNDLRRIGPGRAQYTLCCDATGGVVDDIIAYLYADDHVFLIPNAANTAEVVRRLRAAAPERITVTDEHEAYAVLAVQGPRSGELLAALGLPTEHGYMSFDAASLTADPAVDPAAGLAVDPAAGAAAGAAAGLAVRSAAVELTVCRTGYTGELGYELVVPAEHAVAVWDALFAAGEAFELRACGLAARDTLRTEMGYPLHGQDLSLDITPVQARSGWAVGWDKPAFWGRDPLLAEKAAGPRRTLRGLVAVDRAIPRPGMTLHVGDKQVGTVTSGTFSPTRKQGIALALLDTDAQLADGDQVEIDIRGRRAPLTLTKPPFVTPSTH</sequence>
<evidence type="ECO:0000256" key="1">
    <source>
        <dbReference type="ARBA" id="ARBA00008609"/>
    </source>
</evidence>
<feature type="domain" description="GCVT N-terminal" evidence="9">
    <location>
        <begin position="31"/>
        <end position="185"/>
    </location>
</feature>
<evidence type="ECO:0000259" key="9">
    <source>
        <dbReference type="Pfam" id="PF01571"/>
    </source>
</evidence>
<keyword evidence="12" id="KW-1185">Reference proteome</keyword>
<dbReference type="Pfam" id="PF01571">
    <property type="entry name" value="GCV_T"/>
    <property type="match status" value="2"/>
</dbReference>
<dbReference type="GO" id="GO:0004047">
    <property type="term" value="F:aminomethyltransferase activity"/>
    <property type="evidence" value="ECO:0007669"/>
    <property type="project" value="UniProtKB-EC"/>
</dbReference>
<evidence type="ECO:0000256" key="2">
    <source>
        <dbReference type="ARBA" id="ARBA00012616"/>
    </source>
</evidence>
<dbReference type="InterPro" id="IPR006222">
    <property type="entry name" value="GCVT_N"/>
</dbReference>
<evidence type="ECO:0000256" key="4">
    <source>
        <dbReference type="ARBA" id="ARBA00022679"/>
    </source>
</evidence>
<evidence type="ECO:0000256" key="5">
    <source>
        <dbReference type="ARBA" id="ARBA00031395"/>
    </source>
</evidence>
<dbReference type="Proteomes" id="UP000003448">
    <property type="component" value="Unassembled WGS sequence"/>
</dbReference>
<dbReference type="EMBL" id="CAIE01000039">
    <property type="protein sequence ID" value="CCH20364.1"/>
    <property type="molecule type" value="Genomic_DNA"/>
</dbReference>
<dbReference type="InterPro" id="IPR029043">
    <property type="entry name" value="GcvT/YgfZ_C"/>
</dbReference>
<organism evidence="11 12">
    <name type="scientific">Micromonospora lupini str. Lupac 08</name>
    <dbReference type="NCBI Taxonomy" id="1150864"/>
    <lineage>
        <taxon>Bacteria</taxon>
        <taxon>Bacillati</taxon>
        <taxon>Actinomycetota</taxon>
        <taxon>Actinomycetes</taxon>
        <taxon>Micromonosporales</taxon>
        <taxon>Micromonosporaceae</taxon>
        <taxon>Micromonospora</taxon>
    </lineage>
</organism>
<dbReference type="PANTHER" id="PTHR43757">
    <property type="entry name" value="AMINOMETHYLTRANSFERASE"/>
    <property type="match status" value="1"/>
</dbReference>
<evidence type="ECO:0000256" key="6">
    <source>
        <dbReference type="ARBA" id="ARBA00047665"/>
    </source>
</evidence>
<evidence type="ECO:0000313" key="12">
    <source>
        <dbReference type="Proteomes" id="UP000003448"/>
    </source>
</evidence>
<gene>
    <name evidence="11" type="primary">gcvT</name>
    <name evidence="11" type="ORF">MILUP08_45246</name>
</gene>
<evidence type="ECO:0000313" key="11">
    <source>
        <dbReference type="EMBL" id="CCH20364.1"/>
    </source>
</evidence>
<keyword evidence="4 11" id="KW-0808">Transferase</keyword>
<proteinExistence type="inferred from homology"/>
<dbReference type="PIRSF" id="PIRSF006487">
    <property type="entry name" value="GcvT"/>
    <property type="match status" value="1"/>
</dbReference>
<dbReference type="eggNOG" id="COG0404">
    <property type="taxonomic scope" value="Bacteria"/>
</dbReference>
<evidence type="ECO:0000256" key="7">
    <source>
        <dbReference type="PIRSR" id="PIRSR006487-1"/>
    </source>
</evidence>
<dbReference type="InterPro" id="IPR006223">
    <property type="entry name" value="GcvT"/>
</dbReference>
<name>I0L967_9ACTN</name>
<dbReference type="InterPro" id="IPR027266">
    <property type="entry name" value="TrmE/GcvT-like"/>
</dbReference>
<dbReference type="Pfam" id="PF08669">
    <property type="entry name" value="GCV_T_C"/>
    <property type="match status" value="1"/>
</dbReference>
<dbReference type="Gene3D" id="3.30.1360.120">
    <property type="entry name" value="Probable tRNA modification gtpase trme, domain 1"/>
    <property type="match status" value="1"/>
</dbReference>
<feature type="domain" description="Aminomethyltransferase C-terminal" evidence="10">
    <location>
        <begin position="337"/>
        <end position="415"/>
    </location>
</feature>
<dbReference type="NCBIfam" id="TIGR00528">
    <property type="entry name" value="gcvT"/>
    <property type="match status" value="1"/>
</dbReference>
<feature type="binding site" evidence="7">
    <location>
        <position position="251"/>
    </location>
    <ligand>
        <name>substrate</name>
    </ligand>
</feature>
<dbReference type="EC" id="2.1.2.10" evidence="2"/>
<dbReference type="GO" id="GO:0006546">
    <property type="term" value="P:glycine catabolic process"/>
    <property type="evidence" value="ECO:0007669"/>
    <property type="project" value="InterPro"/>
</dbReference>
<feature type="domain" description="GCVT N-terminal" evidence="9">
    <location>
        <begin position="232"/>
        <end position="318"/>
    </location>
</feature>
<dbReference type="InterPro" id="IPR013977">
    <property type="entry name" value="GcvT_C"/>
</dbReference>
<dbReference type="STRING" id="1150864.MILUP08_45246"/>
<feature type="region of interest" description="Disordered" evidence="8">
    <location>
        <begin position="1"/>
        <end position="20"/>
    </location>
</feature>